<reference evidence="2" key="1">
    <citation type="submission" date="2021-01" db="EMBL/GenBank/DDBJ databases">
        <authorList>
            <consortium name="Genoscope - CEA"/>
            <person name="William W."/>
        </authorList>
    </citation>
    <scope>NUCLEOTIDE SEQUENCE</scope>
</reference>
<evidence type="ECO:0000256" key="1">
    <source>
        <dbReference type="SAM" id="Phobius"/>
    </source>
</evidence>
<accession>A0A8S1Q5I1</accession>
<dbReference type="AlphaFoldDB" id="A0A8S1Q5I1"/>
<gene>
    <name evidence="2" type="ORF">PSON_ATCC_30995.1.T0940206</name>
</gene>
<sequence>MYFCEITKILFKELIIIFLSYYNEILQGKVFFFIINLYILVIKLKIYRPSQSLILNKLDAYSAKYDEYLLQQELEFILSNKVKQSKFKYLILLFSSLLIYNIYPQFLKN</sequence>
<keyword evidence="1" id="KW-1133">Transmembrane helix</keyword>
<dbReference type="EMBL" id="CAJJDN010000094">
    <property type="protein sequence ID" value="CAD8109940.1"/>
    <property type="molecule type" value="Genomic_DNA"/>
</dbReference>
<proteinExistence type="predicted"/>
<comment type="caution">
    <text evidence="2">The sequence shown here is derived from an EMBL/GenBank/DDBJ whole genome shotgun (WGS) entry which is preliminary data.</text>
</comment>
<organism evidence="2 3">
    <name type="scientific">Paramecium sonneborni</name>
    <dbReference type="NCBI Taxonomy" id="65129"/>
    <lineage>
        <taxon>Eukaryota</taxon>
        <taxon>Sar</taxon>
        <taxon>Alveolata</taxon>
        <taxon>Ciliophora</taxon>
        <taxon>Intramacronucleata</taxon>
        <taxon>Oligohymenophorea</taxon>
        <taxon>Peniculida</taxon>
        <taxon>Parameciidae</taxon>
        <taxon>Paramecium</taxon>
    </lineage>
</organism>
<keyword evidence="1" id="KW-0812">Transmembrane</keyword>
<evidence type="ECO:0000313" key="2">
    <source>
        <dbReference type="EMBL" id="CAD8109940.1"/>
    </source>
</evidence>
<keyword evidence="3" id="KW-1185">Reference proteome</keyword>
<keyword evidence="1" id="KW-0472">Membrane</keyword>
<feature type="transmembrane region" description="Helical" evidence="1">
    <location>
        <begin position="87"/>
        <end position="103"/>
    </location>
</feature>
<evidence type="ECO:0000313" key="3">
    <source>
        <dbReference type="Proteomes" id="UP000692954"/>
    </source>
</evidence>
<dbReference type="Proteomes" id="UP000692954">
    <property type="component" value="Unassembled WGS sequence"/>
</dbReference>
<protein>
    <submittedName>
        <fullName evidence="2">Uncharacterized protein</fullName>
    </submittedName>
</protein>
<name>A0A8S1Q5I1_9CILI</name>